<gene>
    <name evidence="1" type="ORF">SAMN04515674_11872</name>
</gene>
<sequence>MTQSSQAIYLLKDLYVTKEEVEIIDSLVDSQQMFYDFSKNKVVSFIQETDFHLVIYNADENDKGFTMYIVKDFCNHEEELVYLRNIFQALVQQGVNIHTMRAARSKVEDIFYMLETFRALFHKQKSSDDSTPYSLPDSIMH</sequence>
<accession>A0A1I5YEN8</accession>
<dbReference type="OrthoDB" id="962414at2"/>
<dbReference type="EMBL" id="FOXH01000018">
    <property type="protein sequence ID" value="SFQ42705.1"/>
    <property type="molecule type" value="Genomic_DNA"/>
</dbReference>
<proteinExistence type="predicted"/>
<dbReference type="Proteomes" id="UP000199306">
    <property type="component" value="Unassembled WGS sequence"/>
</dbReference>
<organism evidence="1 2">
    <name type="scientific">Pseudarcicella hirudinis</name>
    <dbReference type="NCBI Taxonomy" id="1079859"/>
    <lineage>
        <taxon>Bacteria</taxon>
        <taxon>Pseudomonadati</taxon>
        <taxon>Bacteroidota</taxon>
        <taxon>Cytophagia</taxon>
        <taxon>Cytophagales</taxon>
        <taxon>Flectobacillaceae</taxon>
        <taxon>Pseudarcicella</taxon>
    </lineage>
</organism>
<keyword evidence="2" id="KW-1185">Reference proteome</keyword>
<evidence type="ECO:0000313" key="2">
    <source>
        <dbReference type="Proteomes" id="UP000199306"/>
    </source>
</evidence>
<dbReference type="AlphaFoldDB" id="A0A1I5YEN8"/>
<dbReference type="RefSeq" id="WP_092019433.1">
    <property type="nucleotide sequence ID" value="NZ_FOXH01000018.1"/>
</dbReference>
<protein>
    <submittedName>
        <fullName evidence="1">Uncharacterized protein</fullName>
    </submittedName>
</protein>
<evidence type="ECO:0000313" key="1">
    <source>
        <dbReference type="EMBL" id="SFQ42705.1"/>
    </source>
</evidence>
<name>A0A1I5YEN8_9BACT</name>
<reference evidence="1 2" key="1">
    <citation type="submission" date="2016-10" db="EMBL/GenBank/DDBJ databases">
        <authorList>
            <person name="de Groot N.N."/>
        </authorList>
    </citation>
    <scope>NUCLEOTIDE SEQUENCE [LARGE SCALE GENOMIC DNA]</scope>
    <source>
        <strain evidence="2">E92,LMG 26720,CCM 7988</strain>
    </source>
</reference>